<evidence type="ECO:0000259" key="9">
    <source>
        <dbReference type="Pfam" id="PF12704"/>
    </source>
</evidence>
<evidence type="ECO:0000256" key="2">
    <source>
        <dbReference type="ARBA" id="ARBA00022475"/>
    </source>
</evidence>
<sequence length="857" mass="88601">MAGGKHEARHAPRHSRPMLRVSLRNIAAHKLRLVLSVLAVVLGTAFVTGSLVFTSTLKSTFDGLLEQGTADLSAMIEPEDPRGAGVPFEVAERVLELPGVEAATPGVSGTVVLFNADGTPYQSGGAPSEGLAWVDPAHSVGDNSWIVDGRAPAADDEVVLPTTVLESAGLAIGDTAEVYTTGQGMLEVTVVGSYANDTDVGGYVGVGFSEDRARALFTDGENASGVSVRAEPGVSQEQVRDTIAAEFPDYTVSTGDEVRERLSEQLSTILDFVNYFFVAFGLIALLVGTFIIYNTFSMLVAQRLRELALLRAIGASRRQLTRSVMAEAAVTGLVGSAIGVLAGFGLAQLIFLVLEALDLGIPSGALSLTPMSVITPLALGFVVTVFSAWAPARRAGRVAPVQGMRVGSVSTEAGGAWRTYIGVLAVVSGVALALIGTWHDTTRDGAITVGVGAAALIVGSFLVMPTLAKPIAGGIGRVIGAPFGAVGKLAATNAGRNTRRTAATAFALTLGLTLVAAFGTLGATTKESVSGVINQDINAELVIQGVASQGPPTPLPGGIQDRVTSVDEVGDVAWLAFSFAQLAGEPQALVAAGGPLEEMIDATMVDGSLVPGPDSLVVSRTVARDRGWTVGASVPLVGPDGAESTLRVTGVYEDSQILGPFYTGMDVYERLVPENLRTTSIMLASAAEGVSTDEVLAAVTDELTDIPIAMVQSKQQYIDVQTGGIDQLLSIIYALLGLALVIAVLGIVNTLALSVIERRTEIGMLRAVGMQRSQIRRTINLESTQIAVFGALIGAAVGVYLGWAFVTVLADSGLTETTIPWGSIVVVLASSAVVGVLASLWPAHRAAKTGPLEAIAD</sequence>
<keyword evidence="2" id="KW-1003">Cell membrane</keyword>
<feature type="transmembrane region" description="Helical" evidence="7">
    <location>
        <begin position="818"/>
        <end position="841"/>
    </location>
</feature>
<accession>A0AAW5QAT0</accession>
<evidence type="ECO:0000256" key="5">
    <source>
        <dbReference type="ARBA" id="ARBA00023136"/>
    </source>
</evidence>
<evidence type="ECO:0000259" key="8">
    <source>
        <dbReference type="Pfam" id="PF02687"/>
    </source>
</evidence>
<dbReference type="InterPro" id="IPR038766">
    <property type="entry name" value="Membrane_comp_ABC_pdt"/>
</dbReference>
<comment type="subcellular location">
    <subcellularLocation>
        <location evidence="1">Cell membrane</location>
        <topology evidence="1">Multi-pass membrane protein</topology>
    </subcellularLocation>
</comment>
<dbReference type="EMBL" id="JALXTC010000072">
    <property type="protein sequence ID" value="MCT2118690.1"/>
    <property type="molecule type" value="Genomic_DNA"/>
</dbReference>
<proteinExistence type="inferred from homology"/>
<dbReference type="PANTHER" id="PTHR30287:SF2">
    <property type="entry name" value="BLL1001 PROTEIN"/>
    <property type="match status" value="1"/>
</dbReference>
<dbReference type="InterPro" id="IPR003838">
    <property type="entry name" value="ABC3_permease_C"/>
</dbReference>
<feature type="domain" description="ABC3 transporter permease C-terminal" evidence="8">
    <location>
        <begin position="279"/>
        <end position="398"/>
    </location>
</feature>
<dbReference type="PANTHER" id="PTHR30287">
    <property type="entry name" value="MEMBRANE COMPONENT OF PREDICTED ABC SUPERFAMILY METABOLITE UPTAKE TRANSPORTER"/>
    <property type="match status" value="1"/>
</dbReference>
<evidence type="ECO:0000313" key="10">
    <source>
        <dbReference type="EMBL" id="MCT2118690.1"/>
    </source>
</evidence>
<evidence type="ECO:0000256" key="4">
    <source>
        <dbReference type="ARBA" id="ARBA00022989"/>
    </source>
</evidence>
<dbReference type="Pfam" id="PF12704">
    <property type="entry name" value="MacB_PCD"/>
    <property type="match status" value="2"/>
</dbReference>
<gene>
    <name evidence="10" type="ORF">M3D93_13200</name>
</gene>
<evidence type="ECO:0000256" key="6">
    <source>
        <dbReference type="ARBA" id="ARBA00038076"/>
    </source>
</evidence>
<comment type="caution">
    <text evidence="10">The sequence shown here is derived from an EMBL/GenBank/DDBJ whole genome shotgun (WGS) entry which is preliminary data.</text>
</comment>
<keyword evidence="3 7" id="KW-0812">Transmembrane</keyword>
<dbReference type="Pfam" id="PF02687">
    <property type="entry name" value="FtsX"/>
    <property type="match status" value="2"/>
</dbReference>
<evidence type="ECO:0000256" key="1">
    <source>
        <dbReference type="ARBA" id="ARBA00004651"/>
    </source>
</evidence>
<feature type="domain" description="ABC3 transporter permease C-terminal" evidence="8">
    <location>
        <begin position="735"/>
        <end position="851"/>
    </location>
</feature>
<evidence type="ECO:0000256" key="3">
    <source>
        <dbReference type="ARBA" id="ARBA00022692"/>
    </source>
</evidence>
<feature type="domain" description="MacB-like periplasmic core" evidence="9">
    <location>
        <begin position="34"/>
        <end position="245"/>
    </location>
</feature>
<feature type="transmembrane region" description="Helical" evidence="7">
    <location>
        <begin position="373"/>
        <end position="392"/>
    </location>
</feature>
<feature type="transmembrane region" description="Helical" evidence="7">
    <location>
        <begin position="445"/>
        <end position="467"/>
    </location>
</feature>
<dbReference type="GO" id="GO:0005886">
    <property type="term" value="C:plasma membrane"/>
    <property type="evidence" value="ECO:0007669"/>
    <property type="project" value="UniProtKB-SubCell"/>
</dbReference>
<dbReference type="RefSeq" id="WP_070720192.1">
    <property type="nucleotide sequence ID" value="NZ_JALXLT010000010.1"/>
</dbReference>
<feature type="transmembrane region" description="Helical" evidence="7">
    <location>
        <begin position="786"/>
        <end position="806"/>
    </location>
</feature>
<feature type="domain" description="MacB-like periplasmic core" evidence="9">
    <location>
        <begin position="501"/>
        <end position="701"/>
    </location>
</feature>
<feature type="transmembrane region" description="Helical" evidence="7">
    <location>
        <begin position="731"/>
        <end position="756"/>
    </location>
</feature>
<evidence type="ECO:0000256" key="7">
    <source>
        <dbReference type="SAM" id="Phobius"/>
    </source>
</evidence>
<feature type="transmembrane region" description="Helical" evidence="7">
    <location>
        <begin position="420"/>
        <end position="439"/>
    </location>
</feature>
<comment type="similarity">
    <text evidence="6">Belongs to the ABC-4 integral membrane protein family.</text>
</comment>
<evidence type="ECO:0000313" key="11">
    <source>
        <dbReference type="Proteomes" id="UP001206890"/>
    </source>
</evidence>
<dbReference type="Proteomes" id="UP001206890">
    <property type="component" value="Unassembled WGS sequence"/>
</dbReference>
<organism evidence="10 11">
    <name type="scientific">Dietzia cinnamea</name>
    <dbReference type="NCBI Taxonomy" id="321318"/>
    <lineage>
        <taxon>Bacteria</taxon>
        <taxon>Bacillati</taxon>
        <taxon>Actinomycetota</taxon>
        <taxon>Actinomycetes</taxon>
        <taxon>Mycobacteriales</taxon>
        <taxon>Dietziaceae</taxon>
        <taxon>Dietzia</taxon>
    </lineage>
</organism>
<protein>
    <submittedName>
        <fullName evidence="10">FtsX-like permease family protein</fullName>
    </submittedName>
</protein>
<name>A0AAW5QAT0_9ACTN</name>
<feature type="transmembrane region" description="Helical" evidence="7">
    <location>
        <begin position="33"/>
        <end position="53"/>
    </location>
</feature>
<dbReference type="InterPro" id="IPR025857">
    <property type="entry name" value="MacB_PCD"/>
</dbReference>
<feature type="transmembrane region" description="Helical" evidence="7">
    <location>
        <begin position="502"/>
        <end position="523"/>
    </location>
</feature>
<dbReference type="AlphaFoldDB" id="A0AAW5QAT0"/>
<keyword evidence="4 7" id="KW-1133">Transmembrane helix</keyword>
<feature type="transmembrane region" description="Helical" evidence="7">
    <location>
        <begin position="328"/>
        <end position="353"/>
    </location>
</feature>
<reference evidence="10" key="1">
    <citation type="submission" date="2022-04" db="EMBL/GenBank/DDBJ databases">
        <title>Human microbiome associated bacterial genomes.</title>
        <authorList>
            <person name="Sandstrom S."/>
            <person name="Salamzade R."/>
            <person name="Kalan L.R."/>
        </authorList>
    </citation>
    <scope>NUCLEOTIDE SEQUENCE</scope>
    <source>
        <strain evidence="10">P3-SID1762</strain>
    </source>
</reference>
<keyword evidence="5 7" id="KW-0472">Membrane</keyword>
<feature type="transmembrane region" description="Helical" evidence="7">
    <location>
        <begin position="272"/>
        <end position="296"/>
    </location>
</feature>